<accession>A0ABT8AEH5</accession>
<name>A0ABT8AEH5_9PROT</name>
<keyword evidence="2" id="KW-1185">Reference proteome</keyword>
<sequence length="144" mass="15038">MASGGPASFVRDEWDHVWQDYDRRTRRPAPAPVLVPALAVPAEAAAAPASRRGSRQGALLVVTCCLMLASRTNMHEATGHPSAAEAFASLLSLAPEEAELPPLATAVSRLAVESAAAACWVMRLAPQHQGPAADRPPEGPCAGR</sequence>
<organism evidence="1 2">
    <name type="scientific">Paeniroseomonas aquatica</name>
    <dbReference type="NCBI Taxonomy" id="373043"/>
    <lineage>
        <taxon>Bacteria</taxon>
        <taxon>Pseudomonadati</taxon>
        <taxon>Pseudomonadota</taxon>
        <taxon>Alphaproteobacteria</taxon>
        <taxon>Acetobacterales</taxon>
        <taxon>Acetobacteraceae</taxon>
        <taxon>Paeniroseomonas</taxon>
    </lineage>
</organism>
<reference evidence="2" key="1">
    <citation type="journal article" date="2019" name="Int. J. Syst. Evol. Microbiol.">
        <title>The Global Catalogue of Microorganisms (GCM) 10K type strain sequencing project: providing services to taxonomists for standard genome sequencing and annotation.</title>
        <authorList>
            <consortium name="The Broad Institute Genomics Platform"/>
            <consortium name="The Broad Institute Genome Sequencing Center for Infectious Disease"/>
            <person name="Wu L."/>
            <person name="Ma J."/>
        </authorList>
    </citation>
    <scope>NUCLEOTIDE SEQUENCE [LARGE SCALE GENOMIC DNA]</scope>
    <source>
        <strain evidence="2">CECT 7131</strain>
    </source>
</reference>
<dbReference type="EMBL" id="JAUFPN010000200">
    <property type="protein sequence ID" value="MDN3567971.1"/>
    <property type="molecule type" value="Genomic_DNA"/>
</dbReference>
<evidence type="ECO:0000313" key="1">
    <source>
        <dbReference type="EMBL" id="MDN3567971.1"/>
    </source>
</evidence>
<dbReference type="RefSeq" id="WP_290320061.1">
    <property type="nucleotide sequence ID" value="NZ_JAUFPN010000200.1"/>
</dbReference>
<evidence type="ECO:0000313" key="2">
    <source>
        <dbReference type="Proteomes" id="UP001529369"/>
    </source>
</evidence>
<dbReference type="Proteomes" id="UP001529369">
    <property type="component" value="Unassembled WGS sequence"/>
</dbReference>
<proteinExistence type="predicted"/>
<gene>
    <name evidence="1" type="ORF">QWZ14_26625</name>
</gene>
<comment type="caution">
    <text evidence="1">The sequence shown here is derived from an EMBL/GenBank/DDBJ whole genome shotgun (WGS) entry which is preliminary data.</text>
</comment>
<protein>
    <submittedName>
        <fullName evidence="1">Uncharacterized protein</fullName>
    </submittedName>
</protein>